<dbReference type="Proteomes" id="UP000187172">
    <property type="component" value="Unassembled WGS sequence"/>
</dbReference>
<evidence type="ECO:0000256" key="7">
    <source>
        <dbReference type="ARBA" id="ARBA00023288"/>
    </source>
</evidence>
<dbReference type="Gene3D" id="3.30.300.210">
    <property type="entry name" value="Nutrient germinant receptor protein C, domain 3"/>
    <property type="match status" value="1"/>
</dbReference>
<feature type="domain" description="Spore germination GerAC-like C-terminal" evidence="8">
    <location>
        <begin position="193"/>
        <end position="357"/>
    </location>
</feature>
<dbReference type="Pfam" id="PF05504">
    <property type="entry name" value="Spore_GerAC"/>
    <property type="match status" value="1"/>
</dbReference>
<comment type="caution">
    <text evidence="10">The sequence shown here is derived from an EMBL/GenBank/DDBJ whole genome shotgun (WGS) entry which is preliminary data.</text>
</comment>
<evidence type="ECO:0000256" key="6">
    <source>
        <dbReference type="ARBA" id="ARBA00023139"/>
    </source>
</evidence>
<protein>
    <submittedName>
        <fullName evidence="10">Uncharacterized protein</fullName>
    </submittedName>
</protein>
<gene>
    <name evidence="10" type="ORF">BK138_22100</name>
</gene>
<reference evidence="10 11" key="1">
    <citation type="submission" date="2016-11" db="EMBL/GenBank/DDBJ databases">
        <title>Paenibacillus species isolates.</title>
        <authorList>
            <person name="Beno S.M."/>
        </authorList>
    </citation>
    <scope>NUCLEOTIDE SEQUENCE [LARGE SCALE GENOMIC DNA]</scope>
    <source>
        <strain evidence="10 11">FSL R5-0378</strain>
    </source>
</reference>
<dbReference type="InterPro" id="IPR046953">
    <property type="entry name" value="Spore_GerAC-like_C"/>
</dbReference>
<keyword evidence="5" id="KW-0472">Membrane</keyword>
<evidence type="ECO:0000313" key="11">
    <source>
        <dbReference type="Proteomes" id="UP000187172"/>
    </source>
</evidence>
<dbReference type="PROSITE" id="PS51257">
    <property type="entry name" value="PROKAR_LIPOPROTEIN"/>
    <property type="match status" value="1"/>
</dbReference>
<evidence type="ECO:0000256" key="4">
    <source>
        <dbReference type="ARBA" id="ARBA00022729"/>
    </source>
</evidence>
<comment type="similarity">
    <text evidence="2">Belongs to the GerABKC lipoprotein family.</text>
</comment>
<evidence type="ECO:0000256" key="1">
    <source>
        <dbReference type="ARBA" id="ARBA00004635"/>
    </source>
</evidence>
<evidence type="ECO:0000313" key="10">
    <source>
        <dbReference type="EMBL" id="OMF52764.1"/>
    </source>
</evidence>
<dbReference type="InterPro" id="IPR057336">
    <property type="entry name" value="GerAC_N"/>
</dbReference>
<dbReference type="PANTHER" id="PTHR35789">
    <property type="entry name" value="SPORE GERMINATION PROTEIN B3"/>
    <property type="match status" value="1"/>
</dbReference>
<dbReference type="PANTHER" id="PTHR35789:SF1">
    <property type="entry name" value="SPORE GERMINATION PROTEIN B3"/>
    <property type="match status" value="1"/>
</dbReference>
<keyword evidence="6" id="KW-0564">Palmitate</keyword>
<evidence type="ECO:0000256" key="2">
    <source>
        <dbReference type="ARBA" id="ARBA00007886"/>
    </source>
</evidence>
<dbReference type="AlphaFoldDB" id="A0A1R1ELQ2"/>
<dbReference type="Pfam" id="PF25198">
    <property type="entry name" value="Spore_GerAC_N"/>
    <property type="match status" value="1"/>
</dbReference>
<evidence type="ECO:0000259" key="8">
    <source>
        <dbReference type="Pfam" id="PF05504"/>
    </source>
</evidence>
<evidence type="ECO:0000259" key="9">
    <source>
        <dbReference type="Pfam" id="PF25198"/>
    </source>
</evidence>
<evidence type="ECO:0000256" key="5">
    <source>
        <dbReference type="ARBA" id="ARBA00023136"/>
    </source>
</evidence>
<dbReference type="STRING" id="297318.BK138_22100"/>
<feature type="domain" description="Spore germination protein N-terminal" evidence="9">
    <location>
        <begin position="25"/>
        <end position="183"/>
    </location>
</feature>
<dbReference type="NCBIfam" id="TIGR02887">
    <property type="entry name" value="spore_ger_x_C"/>
    <property type="match status" value="1"/>
</dbReference>
<keyword evidence="7" id="KW-0449">Lipoprotein</keyword>
<sequence>MSSLVRWLGIFGIVFALGGCGNDRMVDKIRIVTVLGFDDGRPGYIGTALYSDFTQRGKVGTLQGRAGQTQLVLNEMNGQSAQPVKIEKLRLLLFSRELAESGLSYFINSICRNPLISNYLTVAVSEEPVTSLAKVIAEQGSRELPYHLIEQNMKSGNIPRSNLSTMLFDYHGLGRDVSLPVIRLNAAGRLQVSGYGIFKGDCLKLTLNPEEMFYYKLLQGYSMRGEIPFTLKKHGQEGTALFSVSYGRESKHAVMRADGLHIQVQLAISGMVKEYPRWMDLRKDSNDREVDRQLEKQIRERLMSLLAKLRDSGVDPLGVGDLVRAYSRDWDEKEFYERLYPKTAFDIAINLQLTKSGIGE</sequence>
<dbReference type="GO" id="GO:0009847">
    <property type="term" value="P:spore germination"/>
    <property type="evidence" value="ECO:0007669"/>
    <property type="project" value="InterPro"/>
</dbReference>
<dbReference type="EMBL" id="MRTP01000006">
    <property type="protein sequence ID" value="OMF52764.1"/>
    <property type="molecule type" value="Genomic_DNA"/>
</dbReference>
<dbReference type="GO" id="GO:0016020">
    <property type="term" value="C:membrane"/>
    <property type="evidence" value="ECO:0007669"/>
    <property type="project" value="UniProtKB-SubCell"/>
</dbReference>
<keyword evidence="3" id="KW-0309">Germination</keyword>
<comment type="subcellular location">
    <subcellularLocation>
        <location evidence="1">Membrane</location>
        <topology evidence="1">Lipid-anchor</topology>
    </subcellularLocation>
</comment>
<keyword evidence="4" id="KW-0732">Signal</keyword>
<name>A0A1R1ELQ2_9BACL</name>
<organism evidence="10 11">
    <name type="scientific">Paenibacillus rhizosphaerae</name>
    <dbReference type="NCBI Taxonomy" id="297318"/>
    <lineage>
        <taxon>Bacteria</taxon>
        <taxon>Bacillati</taxon>
        <taxon>Bacillota</taxon>
        <taxon>Bacilli</taxon>
        <taxon>Bacillales</taxon>
        <taxon>Paenibacillaceae</taxon>
        <taxon>Paenibacillus</taxon>
    </lineage>
</organism>
<dbReference type="InterPro" id="IPR038501">
    <property type="entry name" value="Spore_GerAC_C_sf"/>
</dbReference>
<dbReference type="RefSeq" id="WP_076172936.1">
    <property type="nucleotide sequence ID" value="NZ_MRTP01000006.1"/>
</dbReference>
<evidence type="ECO:0000256" key="3">
    <source>
        <dbReference type="ARBA" id="ARBA00022544"/>
    </source>
</evidence>
<accession>A0A1R1ELQ2</accession>
<dbReference type="InterPro" id="IPR008844">
    <property type="entry name" value="Spore_GerAC-like"/>
</dbReference>
<keyword evidence="11" id="KW-1185">Reference proteome</keyword>
<proteinExistence type="inferred from homology"/>